<accession>A0A1M6BVM4</accession>
<protein>
    <submittedName>
        <fullName evidence="2">Uncharacterized protein</fullName>
    </submittedName>
</protein>
<dbReference type="RefSeq" id="WP_143157754.1">
    <property type="nucleotide sequence ID" value="NZ_FQYR01000002.1"/>
</dbReference>
<reference evidence="2 3" key="1">
    <citation type="submission" date="2016-11" db="EMBL/GenBank/DDBJ databases">
        <authorList>
            <person name="Jaros S."/>
            <person name="Januszkiewicz K."/>
            <person name="Wedrychowicz H."/>
        </authorList>
    </citation>
    <scope>NUCLEOTIDE SEQUENCE [LARGE SCALE GENOMIC DNA]</scope>
    <source>
        <strain evidence="2 3">DSM 18772</strain>
    </source>
</reference>
<evidence type="ECO:0000313" key="2">
    <source>
        <dbReference type="EMBL" id="SHI52842.1"/>
    </source>
</evidence>
<evidence type="ECO:0000256" key="1">
    <source>
        <dbReference type="SAM" id="Phobius"/>
    </source>
</evidence>
<feature type="transmembrane region" description="Helical" evidence="1">
    <location>
        <begin position="65"/>
        <end position="85"/>
    </location>
</feature>
<keyword evidence="3" id="KW-1185">Reference proteome</keyword>
<gene>
    <name evidence="2" type="ORF">SAMN02745181_0322</name>
</gene>
<dbReference type="Proteomes" id="UP000184510">
    <property type="component" value="Unassembled WGS sequence"/>
</dbReference>
<dbReference type="OrthoDB" id="854114at2"/>
<organism evidence="2 3">
    <name type="scientific">Rubritalea squalenifaciens DSM 18772</name>
    <dbReference type="NCBI Taxonomy" id="1123071"/>
    <lineage>
        <taxon>Bacteria</taxon>
        <taxon>Pseudomonadati</taxon>
        <taxon>Verrucomicrobiota</taxon>
        <taxon>Verrucomicrobiia</taxon>
        <taxon>Verrucomicrobiales</taxon>
        <taxon>Rubritaleaceae</taxon>
        <taxon>Rubritalea</taxon>
    </lineage>
</organism>
<dbReference type="InParanoid" id="A0A1M6BVM4"/>
<proteinExistence type="predicted"/>
<evidence type="ECO:0000313" key="3">
    <source>
        <dbReference type="Proteomes" id="UP000184510"/>
    </source>
</evidence>
<name>A0A1M6BVM4_9BACT</name>
<sequence>MLVLRLCIEGDFVVVGQVGMWWSMAVEFLQKYLLFFIHLGVVLAAGIFLWRWAWRDAEQRGKSPLMVSLAVVFLFPYGWAFWLAFRPGRVHADILRQQGKKRLR</sequence>
<dbReference type="EMBL" id="FQYR01000002">
    <property type="protein sequence ID" value="SHI52842.1"/>
    <property type="molecule type" value="Genomic_DNA"/>
</dbReference>
<dbReference type="AlphaFoldDB" id="A0A1M6BVM4"/>
<keyword evidence="1" id="KW-0812">Transmembrane</keyword>
<keyword evidence="1" id="KW-0472">Membrane</keyword>
<feature type="transmembrane region" description="Helical" evidence="1">
    <location>
        <begin position="32"/>
        <end position="53"/>
    </location>
</feature>
<keyword evidence="1" id="KW-1133">Transmembrane helix</keyword>